<comment type="subcellular location">
    <subcellularLocation>
        <location evidence="1">Cell membrane</location>
        <topology evidence="1">Multi-pass membrane protein</topology>
    </subcellularLocation>
</comment>
<protein>
    <submittedName>
        <fullName evidence="9">MFS family permease</fullName>
    </submittedName>
</protein>
<dbReference type="PANTHER" id="PTHR48020">
    <property type="entry name" value="PROTON MYO-INOSITOL COTRANSPORTER"/>
    <property type="match status" value="1"/>
</dbReference>
<keyword evidence="10" id="KW-1185">Reference proteome</keyword>
<dbReference type="PANTHER" id="PTHR48020:SF12">
    <property type="entry name" value="PROTON MYO-INOSITOL COTRANSPORTER"/>
    <property type="match status" value="1"/>
</dbReference>
<feature type="transmembrane region" description="Helical" evidence="7">
    <location>
        <begin position="75"/>
        <end position="96"/>
    </location>
</feature>
<dbReference type="PROSITE" id="PS00217">
    <property type="entry name" value="SUGAR_TRANSPORT_2"/>
    <property type="match status" value="1"/>
</dbReference>
<evidence type="ECO:0000313" key="10">
    <source>
        <dbReference type="Proteomes" id="UP000539111"/>
    </source>
</evidence>
<sequence>MSSSNGRVAMEQVEVDRLADAANDVLLQKSGSRSSTYGGWMMIATILIEAWDLYAMSFVLVFIKSEYSPDAFQLGWLAGGVQAGALVGAILGGWAADRLGRRRMFLITMVLFVVLAVAQAFSANAWDLIIMRILIGVPLGADIAVGYTYIMESMSRGARDRMGSRWQGMFGLGEVLSIVAVTIMYVAGIDHETLWRVALGLGAIPAIVLLLMRLKMPETPTSLVHSGNFVQAKQVAKKLFDETLDMLPNHDVTVTKPKVGDFLKVIWADKTKRRASIFAWISNACQGAEFTAFGFYIPVILVTAGVGVGEGGNMIGTNLVTAGIFSLATISGFLAPVMIHRTGHRGVARWGFGLAFIGLLLGALGFATNMSWIIILGAAVLMWGHYWDASNGMTIASLVAPSRFKGTASGFGYIFVKGASFFGAFVFPAMTAAFGHIGATLAVSILSLVGFLAAQFILPEVYGYIEREKAQSGAVQS</sequence>
<dbReference type="PROSITE" id="PS00216">
    <property type="entry name" value="SUGAR_TRANSPORT_1"/>
    <property type="match status" value="1"/>
</dbReference>
<comment type="similarity">
    <text evidence="2">Belongs to the major facilitator superfamily. Sugar transporter (TC 2.A.1.1) family.</text>
</comment>
<feature type="transmembrane region" description="Helical" evidence="7">
    <location>
        <begin position="103"/>
        <end position="123"/>
    </location>
</feature>
<dbReference type="AlphaFoldDB" id="A0A7Z0D4L2"/>
<feature type="transmembrane region" description="Helical" evidence="7">
    <location>
        <begin position="372"/>
        <end position="389"/>
    </location>
</feature>
<feature type="transmembrane region" description="Helical" evidence="7">
    <location>
        <begin position="290"/>
        <end position="309"/>
    </location>
</feature>
<dbReference type="RefSeq" id="WP_179429057.1">
    <property type="nucleotide sequence ID" value="NZ_JACBZP010000001.1"/>
</dbReference>
<proteinExistence type="inferred from homology"/>
<keyword evidence="6 7" id="KW-0472">Membrane</keyword>
<evidence type="ECO:0000256" key="2">
    <source>
        <dbReference type="ARBA" id="ARBA00010992"/>
    </source>
</evidence>
<dbReference type="InterPro" id="IPR036259">
    <property type="entry name" value="MFS_trans_sf"/>
</dbReference>
<evidence type="ECO:0000256" key="6">
    <source>
        <dbReference type="ARBA" id="ARBA00023136"/>
    </source>
</evidence>
<feature type="transmembrane region" description="Helical" evidence="7">
    <location>
        <begin position="129"/>
        <end position="150"/>
    </location>
</feature>
<dbReference type="InterPro" id="IPR005828">
    <property type="entry name" value="MFS_sugar_transport-like"/>
</dbReference>
<gene>
    <name evidence="9" type="ORF">BJY26_003066</name>
</gene>
<dbReference type="Pfam" id="PF00083">
    <property type="entry name" value="Sugar_tr"/>
    <property type="match status" value="1"/>
</dbReference>
<feature type="domain" description="Major facilitator superfamily (MFS) profile" evidence="8">
    <location>
        <begin position="38"/>
        <end position="462"/>
    </location>
</feature>
<feature type="transmembrane region" description="Helical" evidence="7">
    <location>
        <begin position="410"/>
        <end position="430"/>
    </location>
</feature>
<accession>A0A7Z0D4L2</accession>
<dbReference type="EMBL" id="JACBZP010000001">
    <property type="protein sequence ID" value="NYI68760.1"/>
    <property type="molecule type" value="Genomic_DNA"/>
</dbReference>
<feature type="transmembrane region" description="Helical" evidence="7">
    <location>
        <begin position="37"/>
        <end position="63"/>
    </location>
</feature>
<evidence type="ECO:0000256" key="3">
    <source>
        <dbReference type="ARBA" id="ARBA00022448"/>
    </source>
</evidence>
<dbReference type="Proteomes" id="UP000539111">
    <property type="component" value="Unassembled WGS sequence"/>
</dbReference>
<dbReference type="GO" id="GO:0022857">
    <property type="term" value="F:transmembrane transporter activity"/>
    <property type="evidence" value="ECO:0007669"/>
    <property type="project" value="InterPro"/>
</dbReference>
<dbReference type="GO" id="GO:0005886">
    <property type="term" value="C:plasma membrane"/>
    <property type="evidence" value="ECO:0007669"/>
    <property type="project" value="UniProtKB-SubCell"/>
</dbReference>
<dbReference type="InterPro" id="IPR050814">
    <property type="entry name" value="Myo-inositol_Transporter"/>
</dbReference>
<keyword evidence="3" id="KW-0813">Transport</keyword>
<evidence type="ECO:0000313" key="9">
    <source>
        <dbReference type="EMBL" id="NYI68760.1"/>
    </source>
</evidence>
<keyword evidence="5 7" id="KW-1133">Transmembrane helix</keyword>
<evidence type="ECO:0000256" key="1">
    <source>
        <dbReference type="ARBA" id="ARBA00004651"/>
    </source>
</evidence>
<organism evidence="9 10">
    <name type="scientific">Spelaeicoccus albus</name>
    <dbReference type="NCBI Taxonomy" id="1280376"/>
    <lineage>
        <taxon>Bacteria</taxon>
        <taxon>Bacillati</taxon>
        <taxon>Actinomycetota</taxon>
        <taxon>Actinomycetes</taxon>
        <taxon>Micrococcales</taxon>
        <taxon>Brevibacteriaceae</taxon>
        <taxon>Spelaeicoccus</taxon>
    </lineage>
</organism>
<evidence type="ECO:0000259" key="8">
    <source>
        <dbReference type="PROSITE" id="PS50850"/>
    </source>
</evidence>
<keyword evidence="4 7" id="KW-0812">Transmembrane</keyword>
<comment type="caution">
    <text evidence="9">The sequence shown here is derived from an EMBL/GenBank/DDBJ whole genome shotgun (WGS) entry which is preliminary data.</text>
</comment>
<feature type="transmembrane region" description="Helical" evidence="7">
    <location>
        <begin position="194"/>
        <end position="212"/>
    </location>
</feature>
<feature type="transmembrane region" description="Helical" evidence="7">
    <location>
        <begin position="170"/>
        <end position="188"/>
    </location>
</feature>
<reference evidence="9 10" key="1">
    <citation type="submission" date="2020-07" db="EMBL/GenBank/DDBJ databases">
        <title>Sequencing the genomes of 1000 actinobacteria strains.</title>
        <authorList>
            <person name="Klenk H.-P."/>
        </authorList>
    </citation>
    <scope>NUCLEOTIDE SEQUENCE [LARGE SCALE GENOMIC DNA]</scope>
    <source>
        <strain evidence="9 10">DSM 26341</strain>
    </source>
</reference>
<dbReference type="SUPFAM" id="SSF103473">
    <property type="entry name" value="MFS general substrate transporter"/>
    <property type="match status" value="1"/>
</dbReference>
<dbReference type="InterPro" id="IPR005829">
    <property type="entry name" value="Sugar_transporter_CS"/>
</dbReference>
<feature type="transmembrane region" description="Helical" evidence="7">
    <location>
        <begin position="315"/>
        <end position="335"/>
    </location>
</feature>
<evidence type="ECO:0000256" key="7">
    <source>
        <dbReference type="SAM" id="Phobius"/>
    </source>
</evidence>
<feature type="transmembrane region" description="Helical" evidence="7">
    <location>
        <begin position="347"/>
        <end position="366"/>
    </location>
</feature>
<dbReference type="PROSITE" id="PS50850">
    <property type="entry name" value="MFS"/>
    <property type="match status" value="1"/>
</dbReference>
<evidence type="ECO:0000256" key="5">
    <source>
        <dbReference type="ARBA" id="ARBA00022989"/>
    </source>
</evidence>
<feature type="transmembrane region" description="Helical" evidence="7">
    <location>
        <begin position="436"/>
        <end position="458"/>
    </location>
</feature>
<dbReference type="InterPro" id="IPR020846">
    <property type="entry name" value="MFS_dom"/>
</dbReference>
<dbReference type="Gene3D" id="1.20.1250.20">
    <property type="entry name" value="MFS general substrate transporter like domains"/>
    <property type="match status" value="1"/>
</dbReference>
<evidence type="ECO:0000256" key="4">
    <source>
        <dbReference type="ARBA" id="ARBA00022692"/>
    </source>
</evidence>
<name>A0A7Z0D4L2_9MICO</name>